<dbReference type="GO" id="GO:0005634">
    <property type="term" value="C:nucleus"/>
    <property type="evidence" value="ECO:0007669"/>
    <property type="project" value="UniProtKB-SubCell"/>
</dbReference>
<evidence type="ECO:0000259" key="9">
    <source>
        <dbReference type="PROSITE" id="PS51032"/>
    </source>
</evidence>
<dbReference type="InterPro" id="IPR045277">
    <property type="entry name" value="DRE1A-I"/>
</dbReference>
<evidence type="ECO:0000256" key="8">
    <source>
        <dbReference type="SAM" id="MobiDB-lite"/>
    </source>
</evidence>
<dbReference type="PANTHER" id="PTHR31839:SF42">
    <property type="entry name" value="DEHYDRATION-RESPONSIVE ELEMENT-BINDING PROTEIN 1F"/>
    <property type="match status" value="1"/>
</dbReference>
<dbReference type="PROSITE" id="PS51032">
    <property type="entry name" value="AP2_ERF"/>
    <property type="match status" value="1"/>
</dbReference>
<dbReference type="CDD" id="cd00018">
    <property type="entry name" value="AP2"/>
    <property type="match status" value="1"/>
</dbReference>
<evidence type="ECO:0000256" key="4">
    <source>
        <dbReference type="ARBA" id="ARBA00023159"/>
    </source>
</evidence>
<keyword evidence="11" id="KW-1185">Reference proteome</keyword>
<keyword evidence="6" id="KW-0539">Nucleus</keyword>
<feature type="region of interest" description="Disordered" evidence="8">
    <location>
        <begin position="1"/>
        <end position="23"/>
    </location>
</feature>
<dbReference type="PRINTS" id="PR00367">
    <property type="entry name" value="ETHRSPELEMNT"/>
</dbReference>
<dbReference type="OrthoDB" id="676764at2759"/>
<dbReference type="EMBL" id="JADFTS010000008">
    <property type="protein sequence ID" value="KAF9591165.1"/>
    <property type="molecule type" value="Genomic_DNA"/>
</dbReference>
<keyword evidence="3" id="KW-0238">DNA-binding</keyword>
<evidence type="ECO:0000313" key="11">
    <source>
        <dbReference type="Proteomes" id="UP000631114"/>
    </source>
</evidence>
<dbReference type="PANTHER" id="PTHR31839">
    <property type="entry name" value="DEHYDRATION-RESPONSIVE ELEMENT-BINDING PROTEIN 1D"/>
    <property type="match status" value="1"/>
</dbReference>
<reference evidence="10 11" key="1">
    <citation type="submission" date="2020-10" db="EMBL/GenBank/DDBJ databases">
        <title>The Coptis chinensis genome and diversification of protoberbering-type alkaloids.</title>
        <authorList>
            <person name="Wang B."/>
            <person name="Shu S."/>
            <person name="Song C."/>
            <person name="Liu Y."/>
        </authorList>
    </citation>
    <scope>NUCLEOTIDE SEQUENCE [LARGE SCALE GENOMIC DNA]</scope>
    <source>
        <strain evidence="10">HL-2020</strain>
        <tissue evidence="10">Leaf</tissue>
    </source>
</reference>
<dbReference type="Proteomes" id="UP000631114">
    <property type="component" value="Unassembled WGS sequence"/>
</dbReference>
<evidence type="ECO:0000256" key="6">
    <source>
        <dbReference type="ARBA" id="ARBA00023242"/>
    </source>
</evidence>
<keyword evidence="2" id="KW-0805">Transcription regulation</keyword>
<dbReference type="AlphaFoldDB" id="A0A835H2S4"/>
<evidence type="ECO:0000256" key="3">
    <source>
        <dbReference type="ARBA" id="ARBA00023125"/>
    </source>
</evidence>
<name>A0A835H2S4_9MAGN</name>
<comment type="subcellular location">
    <subcellularLocation>
        <location evidence="1">Nucleus</location>
    </subcellularLocation>
</comment>
<comment type="similarity">
    <text evidence="7">Belongs to the AP2/ERF transcription factor family. ERF subfamily.</text>
</comment>
<dbReference type="Gene3D" id="3.30.730.10">
    <property type="entry name" value="AP2/ERF domain"/>
    <property type="match status" value="1"/>
</dbReference>
<dbReference type="InterPro" id="IPR036955">
    <property type="entry name" value="AP2/ERF_dom_sf"/>
</dbReference>
<evidence type="ECO:0000313" key="10">
    <source>
        <dbReference type="EMBL" id="KAF9591165.1"/>
    </source>
</evidence>
<dbReference type="SUPFAM" id="SSF54171">
    <property type="entry name" value="DNA-binding domain"/>
    <property type="match status" value="1"/>
</dbReference>
<dbReference type="GO" id="GO:0003677">
    <property type="term" value="F:DNA binding"/>
    <property type="evidence" value="ECO:0007669"/>
    <property type="project" value="UniProtKB-KW"/>
</dbReference>
<dbReference type="InterPro" id="IPR001471">
    <property type="entry name" value="AP2/ERF_dom"/>
</dbReference>
<dbReference type="GO" id="GO:0003700">
    <property type="term" value="F:DNA-binding transcription factor activity"/>
    <property type="evidence" value="ECO:0007669"/>
    <property type="project" value="InterPro"/>
</dbReference>
<accession>A0A835H2S4</accession>
<keyword evidence="4" id="KW-0010">Activator</keyword>
<organism evidence="10 11">
    <name type="scientific">Coptis chinensis</name>
    <dbReference type="NCBI Taxonomy" id="261450"/>
    <lineage>
        <taxon>Eukaryota</taxon>
        <taxon>Viridiplantae</taxon>
        <taxon>Streptophyta</taxon>
        <taxon>Embryophyta</taxon>
        <taxon>Tracheophyta</taxon>
        <taxon>Spermatophyta</taxon>
        <taxon>Magnoliopsida</taxon>
        <taxon>Ranunculales</taxon>
        <taxon>Ranunculaceae</taxon>
        <taxon>Coptidoideae</taxon>
        <taxon>Coptis</taxon>
    </lineage>
</organism>
<sequence length="257" mass="28626">MDTQDSSFSIAKRHNTSNTETAENIYMESQYDCSSTTSSSSTGADVLYASLHIPAIVISHKRSAGRTKFKETRHPIYRGVRQRNGCKWVCEIREQNKKSRIWLGTHSTPEMAATAYDVAALALRGEFAPLNFPDSAWLLPRPKSSSTEDIKSTASQAARAYRPTEVTSASSSLLTSSIPAAYVKLERVKSLEILPVISSLEVFPAISRMFWDEEAIFDMPSVLDSMAEGLLLATHSKQKLFDFDDVAWNMDLSLWSD</sequence>
<comment type="caution">
    <text evidence="10">The sequence shown here is derived from an EMBL/GenBank/DDBJ whole genome shotgun (WGS) entry which is preliminary data.</text>
</comment>
<dbReference type="SMART" id="SM00380">
    <property type="entry name" value="AP2"/>
    <property type="match status" value="1"/>
</dbReference>
<dbReference type="Pfam" id="PF00847">
    <property type="entry name" value="AP2"/>
    <property type="match status" value="1"/>
</dbReference>
<gene>
    <name evidence="10" type="ORF">IFM89_002120</name>
</gene>
<evidence type="ECO:0000256" key="1">
    <source>
        <dbReference type="ARBA" id="ARBA00004123"/>
    </source>
</evidence>
<proteinExistence type="inferred from homology"/>
<dbReference type="FunFam" id="3.30.730.10:FF:000001">
    <property type="entry name" value="Ethylene-responsive transcription factor 2"/>
    <property type="match status" value="1"/>
</dbReference>
<feature type="domain" description="AP2/ERF" evidence="9">
    <location>
        <begin position="76"/>
        <end position="133"/>
    </location>
</feature>
<protein>
    <recommendedName>
        <fullName evidence="9">AP2/ERF domain-containing protein</fullName>
    </recommendedName>
</protein>
<evidence type="ECO:0000256" key="5">
    <source>
        <dbReference type="ARBA" id="ARBA00023163"/>
    </source>
</evidence>
<keyword evidence="5" id="KW-0804">Transcription</keyword>
<evidence type="ECO:0000256" key="7">
    <source>
        <dbReference type="ARBA" id="ARBA00024343"/>
    </source>
</evidence>
<evidence type="ECO:0000256" key="2">
    <source>
        <dbReference type="ARBA" id="ARBA00023015"/>
    </source>
</evidence>
<dbReference type="InterPro" id="IPR016177">
    <property type="entry name" value="DNA-bd_dom_sf"/>
</dbReference>